<evidence type="ECO:0000313" key="3">
    <source>
        <dbReference type="Proteomes" id="UP000030848"/>
    </source>
</evidence>
<comment type="caution">
    <text evidence="2">The sequence shown here is derived from an EMBL/GenBank/DDBJ whole genome shotgun (WGS) entry which is preliminary data.</text>
</comment>
<gene>
    <name evidence="2" type="ORF">MINT15_32670</name>
</gene>
<reference evidence="2 3" key="1">
    <citation type="submission" date="2014-10" db="EMBL/GenBank/DDBJ databases">
        <title>Genome sequence of Micropolyspora internatus JCM3315.</title>
        <authorList>
            <person name="Shin S.-K."/>
            <person name="Yi H."/>
        </authorList>
    </citation>
    <scope>NUCLEOTIDE SEQUENCE [LARGE SCALE GENOMIC DNA]</scope>
    <source>
        <strain evidence="2 3">JCM 3315</strain>
    </source>
</reference>
<evidence type="ECO:0000313" key="2">
    <source>
        <dbReference type="EMBL" id="KHF43065.1"/>
    </source>
</evidence>
<proteinExistence type="predicted"/>
<name>A0A837D767_9PSEU</name>
<dbReference type="EMBL" id="JRZE01000006">
    <property type="protein sequence ID" value="KHF43065.1"/>
    <property type="molecule type" value="Genomic_DNA"/>
</dbReference>
<evidence type="ECO:0000256" key="1">
    <source>
        <dbReference type="SAM" id="MobiDB-lite"/>
    </source>
</evidence>
<dbReference type="AlphaFoldDB" id="A0A837D767"/>
<dbReference type="Proteomes" id="UP000030848">
    <property type="component" value="Unassembled WGS sequence"/>
</dbReference>
<feature type="region of interest" description="Disordered" evidence="1">
    <location>
        <begin position="95"/>
        <end position="118"/>
    </location>
</feature>
<organism evidence="2 3">
    <name type="scientific">Saccharomonospora viridis</name>
    <dbReference type="NCBI Taxonomy" id="1852"/>
    <lineage>
        <taxon>Bacteria</taxon>
        <taxon>Bacillati</taxon>
        <taxon>Actinomycetota</taxon>
        <taxon>Actinomycetes</taxon>
        <taxon>Pseudonocardiales</taxon>
        <taxon>Pseudonocardiaceae</taxon>
        <taxon>Saccharomonospora</taxon>
    </lineage>
</organism>
<accession>A0A837D767</accession>
<sequence length="118" mass="12330">MVIVPTFEHTARTGEEAIAAAQHLIAEFIDAVNSDETSGGTTGKYGVIVLGRDGNRRVTSVPPQVFVEITPGHRGSREGTFDPMATVLRTDDGVCAPSSVTGHSYPAGSRNGTTETGD</sequence>
<protein>
    <submittedName>
        <fullName evidence="2">Uncharacterized protein</fullName>
    </submittedName>
</protein>